<dbReference type="EC" id="2.5.1.18" evidence="2"/>
<dbReference type="EMBL" id="BTSY01000004">
    <property type="protein sequence ID" value="GMT26012.1"/>
    <property type="molecule type" value="Genomic_DNA"/>
</dbReference>
<evidence type="ECO:0000256" key="6">
    <source>
        <dbReference type="ARBA" id="ARBA00083519"/>
    </source>
</evidence>
<dbReference type="PIRSF" id="PIRSF006386">
    <property type="entry name" value="HCCAis_GSTk"/>
    <property type="match status" value="1"/>
</dbReference>
<comment type="caution">
    <text evidence="9">The sequence shown here is derived from an EMBL/GenBank/DDBJ whole genome shotgun (WGS) entry which is preliminary data.</text>
</comment>
<evidence type="ECO:0000256" key="5">
    <source>
        <dbReference type="ARBA" id="ARBA00073833"/>
    </source>
</evidence>
<evidence type="ECO:0000256" key="3">
    <source>
        <dbReference type="ARBA" id="ARBA00022679"/>
    </source>
</evidence>
<evidence type="ECO:0000313" key="9">
    <source>
        <dbReference type="EMBL" id="GMT26012.1"/>
    </source>
</evidence>
<name>A0AAV5W4T4_9BILA</name>
<keyword evidence="10" id="KW-1185">Reference proteome</keyword>
<evidence type="ECO:0000259" key="8">
    <source>
        <dbReference type="Pfam" id="PF01323"/>
    </source>
</evidence>
<dbReference type="SUPFAM" id="SSF52833">
    <property type="entry name" value="Thioredoxin-like"/>
    <property type="match status" value="1"/>
</dbReference>
<sequence>SSSKPLIKFFFDINSPYSYVGFEILARLHANRSSDLAVQWMPVRVPAIFKKLRASSGPVTITPEKTAYTVRDLCRQAEYYGVDIKVPQNVNLGAFLRSGNTVAAQRLIIAADAEKTMPLTSLIRAFFARMWRDHLPMHEQEHLEEILSSLNIDRATSTDLISKITSPEVKQKFVDNTQEAIDDGAIGVPWMKVYRAGETNHESYFGSDRFHLIEKYLRL</sequence>
<dbReference type="InterPro" id="IPR001853">
    <property type="entry name" value="DSBA-like_thioredoxin_dom"/>
</dbReference>
<comment type="catalytic activity">
    <reaction evidence="4">
        <text>RX + glutathione = an S-substituted glutathione + a halide anion + H(+)</text>
        <dbReference type="Rhea" id="RHEA:16437"/>
        <dbReference type="ChEBI" id="CHEBI:15378"/>
        <dbReference type="ChEBI" id="CHEBI:16042"/>
        <dbReference type="ChEBI" id="CHEBI:17792"/>
        <dbReference type="ChEBI" id="CHEBI:57925"/>
        <dbReference type="ChEBI" id="CHEBI:90779"/>
        <dbReference type="EC" id="2.5.1.18"/>
    </reaction>
</comment>
<protein>
    <recommendedName>
        <fullName evidence="5">Glutathione S-transferase kappa 1</fullName>
        <ecNumber evidence="2">2.5.1.18</ecNumber>
    </recommendedName>
    <alternativeName>
        <fullName evidence="6">GST class-kappa</fullName>
    </alternativeName>
</protein>
<dbReference type="Pfam" id="PF01323">
    <property type="entry name" value="DSBA"/>
    <property type="match status" value="1"/>
</dbReference>
<evidence type="ECO:0000256" key="1">
    <source>
        <dbReference type="ARBA" id="ARBA00006494"/>
    </source>
</evidence>
<evidence type="ECO:0000256" key="4">
    <source>
        <dbReference type="ARBA" id="ARBA00047960"/>
    </source>
</evidence>
<evidence type="ECO:0000313" key="10">
    <source>
        <dbReference type="Proteomes" id="UP001432322"/>
    </source>
</evidence>
<dbReference type="AlphaFoldDB" id="A0AAV5W4T4"/>
<comment type="similarity">
    <text evidence="1">Belongs to the GST superfamily. Kappa family.</text>
</comment>
<feature type="non-terminal residue" evidence="9">
    <location>
        <position position="1"/>
    </location>
</feature>
<evidence type="ECO:0000256" key="2">
    <source>
        <dbReference type="ARBA" id="ARBA00012452"/>
    </source>
</evidence>
<dbReference type="PANTHER" id="PTHR42943">
    <property type="entry name" value="GLUTATHIONE S-TRANSFERASE KAPPA"/>
    <property type="match status" value="1"/>
</dbReference>
<dbReference type="InterPro" id="IPR051924">
    <property type="entry name" value="GST_Kappa/NadH"/>
</dbReference>
<feature type="domain" description="DSBA-like thioredoxin" evidence="8">
    <location>
        <begin position="7"/>
        <end position="217"/>
    </location>
</feature>
<accession>A0AAV5W4T4</accession>
<dbReference type="InterPro" id="IPR036249">
    <property type="entry name" value="Thioredoxin-like_sf"/>
</dbReference>
<reference evidence="9" key="1">
    <citation type="submission" date="2023-10" db="EMBL/GenBank/DDBJ databases">
        <title>Genome assembly of Pristionchus species.</title>
        <authorList>
            <person name="Yoshida K."/>
            <person name="Sommer R.J."/>
        </authorList>
    </citation>
    <scope>NUCLEOTIDE SEQUENCE</scope>
    <source>
        <strain evidence="9">RS5133</strain>
    </source>
</reference>
<dbReference type="Proteomes" id="UP001432322">
    <property type="component" value="Unassembled WGS sequence"/>
</dbReference>
<organism evidence="9 10">
    <name type="scientific">Pristionchus fissidentatus</name>
    <dbReference type="NCBI Taxonomy" id="1538716"/>
    <lineage>
        <taxon>Eukaryota</taxon>
        <taxon>Metazoa</taxon>
        <taxon>Ecdysozoa</taxon>
        <taxon>Nematoda</taxon>
        <taxon>Chromadorea</taxon>
        <taxon>Rhabditida</taxon>
        <taxon>Rhabditina</taxon>
        <taxon>Diplogasteromorpha</taxon>
        <taxon>Diplogasteroidea</taxon>
        <taxon>Neodiplogasteridae</taxon>
        <taxon>Pristionchus</taxon>
    </lineage>
</organism>
<dbReference type="GO" id="GO:0005777">
    <property type="term" value="C:peroxisome"/>
    <property type="evidence" value="ECO:0007669"/>
    <property type="project" value="TreeGrafter"/>
</dbReference>
<dbReference type="FunFam" id="3.40.30.10:FF:000096">
    <property type="entry name" value="Glutathione S-transferase kappa"/>
    <property type="match status" value="1"/>
</dbReference>
<gene>
    <name evidence="9" type="ORF">PFISCL1PPCAC_17309</name>
</gene>
<dbReference type="PANTHER" id="PTHR42943:SF2">
    <property type="entry name" value="GLUTATHIONE S-TRANSFERASE KAPPA 1"/>
    <property type="match status" value="1"/>
</dbReference>
<dbReference type="GO" id="GO:0006749">
    <property type="term" value="P:glutathione metabolic process"/>
    <property type="evidence" value="ECO:0007669"/>
    <property type="project" value="TreeGrafter"/>
</dbReference>
<dbReference type="Gene3D" id="3.40.30.10">
    <property type="entry name" value="Glutaredoxin"/>
    <property type="match status" value="1"/>
</dbReference>
<evidence type="ECO:0000256" key="7">
    <source>
        <dbReference type="PIRSR" id="PIRSR006386-1"/>
    </source>
</evidence>
<proteinExistence type="inferred from homology"/>
<dbReference type="GO" id="GO:0005739">
    <property type="term" value="C:mitochondrion"/>
    <property type="evidence" value="ECO:0007669"/>
    <property type="project" value="TreeGrafter"/>
</dbReference>
<dbReference type="InterPro" id="IPR014440">
    <property type="entry name" value="HCCAis_GSTk"/>
</dbReference>
<keyword evidence="3" id="KW-0808">Transferase</keyword>
<feature type="active site" description="Nucleophile" evidence="7">
    <location>
        <position position="15"/>
    </location>
</feature>
<dbReference type="GO" id="GO:0004602">
    <property type="term" value="F:glutathione peroxidase activity"/>
    <property type="evidence" value="ECO:0007669"/>
    <property type="project" value="TreeGrafter"/>
</dbReference>
<dbReference type="GO" id="GO:0004364">
    <property type="term" value="F:glutathione transferase activity"/>
    <property type="evidence" value="ECO:0007669"/>
    <property type="project" value="UniProtKB-EC"/>
</dbReference>